<evidence type="ECO:0000313" key="7">
    <source>
        <dbReference type="EMBL" id="EAY11401.1"/>
    </source>
</evidence>
<dbReference type="PANTHER" id="PTHR11241:SF0">
    <property type="entry name" value="DEOXYURIDINE 5'-TRIPHOSPHATE NUCLEOTIDOHYDROLASE"/>
    <property type="match status" value="1"/>
</dbReference>
<dbReference type="PANTHER" id="PTHR11241">
    <property type="entry name" value="DEOXYURIDINE 5'-TRIPHOSPHATE NUCLEOTIDOHYDROLASE"/>
    <property type="match status" value="1"/>
</dbReference>
<comment type="catalytic activity">
    <reaction evidence="5">
        <text>dUTP + H2O = dUMP + diphosphate + H(+)</text>
        <dbReference type="Rhea" id="RHEA:10248"/>
        <dbReference type="ChEBI" id="CHEBI:15377"/>
        <dbReference type="ChEBI" id="CHEBI:15378"/>
        <dbReference type="ChEBI" id="CHEBI:33019"/>
        <dbReference type="ChEBI" id="CHEBI:61555"/>
        <dbReference type="ChEBI" id="CHEBI:246422"/>
        <dbReference type="EC" id="3.6.1.23"/>
    </reaction>
</comment>
<evidence type="ECO:0000256" key="2">
    <source>
        <dbReference type="ARBA" id="ARBA00006581"/>
    </source>
</evidence>
<sequence length="236" mass="25964">MSNPYLEAIAKTIDIKITHRVIVSATVSDEILSKLNEIPFNAKPVVENHNLLWYGSDGLFLVESLWEYIQKTQNISLTFAQKYGRIWSALRKTPTTLQVSKIVPEAIIPSKAHPLDTGYDISVIRVVKENFGPGVTLYGTGLIIRPPDGYYVDMVARSSLCKSGYFVANCVGIIDAQYRGELCVPLAKISPDAKPLELPARIVQIIIRELHVCDIEEVADINSTSRGTGGFGSSGK</sequence>
<reference evidence="7" key="1">
    <citation type="submission" date="2006-10" db="EMBL/GenBank/DDBJ databases">
        <authorList>
            <person name="Amadeo P."/>
            <person name="Zhao Q."/>
            <person name="Wortman J."/>
            <person name="Fraser-Liggett C."/>
            <person name="Carlton J."/>
        </authorList>
    </citation>
    <scope>NUCLEOTIDE SEQUENCE</scope>
    <source>
        <strain evidence="7">G3</strain>
    </source>
</reference>
<proteinExistence type="inferred from homology"/>
<protein>
    <recommendedName>
        <fullName evidence="5">Deoxyuridine 5'-triphosphate nucleotidohydrolase</fullName>
        <shortName evidence="5">dUTPase</shortName>
        <ecNumber evidence="5">3.6.1.23</ecNumber>
    </recommendedName>
    <alternativeName>
        <fullName evidence="5">dUTP pyrophosphatase</fullName>
    </alternativeName>
</protein>
<keyword evidence="3 5" id="KW-0378">Hydrolase</keyword>
<comment type="cofactor">
    <cofactor evidence="5">
        <name>Mg(2+)</name>
        <dbReference type="ChEBI" id="CHEBI:18420"/>
    </cofactor>
</comment>
<keyword evidence="5" id="KW-0479">Metal-binding</keyword>
<dbReference type="FunCoup" id="A2E7K8">
    <property type="interactions" value="1154"/>
</dbReference>
<dbReference type="EMBL" id="DS113320">
    <property type="protein sequence ID" value="EAY11401.1"/>
    <property type="molecule type" value="Genomic_DNA"/>
</dbReference>
<accession>A2E7K8</accession>
<evidence type="ECO:0000256" key="4">
    <source>
        <dbReference type="ARBA" id="ARBA00023080"/>
    </source>
</evidence>
<dbReference type="GO" id="GO:0006226">
    <property type="term" value="P:dUMP biosynthetic process"/>
    <property type="evidence" value="ECO:0000318"/>
    <property type="project" value="GO_Central"/>
</dbReference>
<dbReference type="CDD" id="cd07557">
    <property type="entry name" value="trimeric_dUTPase"/>
    <property type="match status" value="1"/>
</dbReference>
<reference evidence="7" key="2">
    <citation type="journal article" date="2007" name="Science">
        <title>Draft genome sequence of the sexually transmitted pathogen Trichomonas vaginalis.</title>
        <authorList>
            <person name="Carlton J.M."/>
            <person name="Hirt R.P."/>
            <person name="Silva J.C."/>
            <person name="Delcher A.L."/>
            <person name="Schatz M."/>
            <person name="Zhao Q."/>
            <person name="Wortman J.R."/>
            <person name="Bidwell S.L."/>
            <person name="Alsmark U.C.M."/>
            <person name="Besteiro S."/>
            <person name="Sicheritz-Ponten T."/>
            <person name="Noel C.J."/>
            <person name="Dacks J.B."/>
            <person name="Foster P.G."/>
            <person name="Simillion C."/>
            <person name="Van de Peer Y."/>
            <person name="Miranda-Saavedra D."/>
            <person name="Barton G.J."/>
            <person name="Westrop G.D."/>
            <person name="Mueller S."/>
            <person name="Dessi D."/>
            <person name="Fiori P.L."/>
            <person name="Ren Q."/>
            <person name="Paulsen I."/>
            <person name="Zhang H."/>
            <person name="Bastida-Corcuera F.D."/>
            <person name="Simoes-Barbosa A."/>
            <person name="Brown M.T."/>
            <person name="Hayes R.D."/>
            <person name="Mukherjee M."/>
            <person name="Okumura C.Y."/>
            <person name="Schneider R."/>
            <person name="Smith A.J."/>
            <person name="Vanacova S."/>
            <person name="Villalvazo M."/>
            <person name="Haas B.J."/>
            <person name="Pertea M."/>
            <person name="Feldblyum T.V."/>
            <person name="Utterback T.R."/>
            <person name="Shu C.L."/>
            <person name="Osoegawa K."/>
            <person name="de Jong P.J."/>
            <person name="Hrdy I."/>
            <person name="Horvathova L."/>
            <person name="Zubacova Z."/>
            <person name="Dolezal P."/>
            <person name="Malik S.B."/>
            <person name="Logsdon J.M. Jr."/>
            <person name="Henze K."/>
            <person name="Gupta A."/>
            <person name="Wang C.C."/>
            <person name="Dunne R.L."/>
            <person name="Upcroft J.A."/>
            <person name="Upcroft P."/>
            <person name="White O."/>
            <person name="Salzberg S.L."/>
            <person name="Tang P."/>
            <person name="Chiu C.-H."/>
            <person name="Lee Y.-S."/>
            <person name="Embley T.M."/>
            <person name="Coombs G.H."/>
            <person name="Mottram J.C."/>
            <person name="Tachezy J."/>
            <person name="Fraser-Liggett C.M."/>
            <person name="Johnson P.J."/>
        </authorList>
    </citation>
    <scope>NUCLEOTIDE SEQUENCE [LARGE SCALE GENOMIC DNA]</scope>
    <source>
        <strain evidence="7">G3</strain>
    </source>
</reference>
<keyword evidence="8" id="KW-1185">Reference proteome</keyword>
<comment type="similarity">
    <text evidence="2 5">Belongs to the dUTPase family.</text>
</comment>
<dbReference type="Gene3D" id="2.70.40.10">
    <property type="match status" value="1"/>
</dbReference>
<dbReference type="SUPFAM" id="SSF51283">
    <property type="entry name" value="dUTPase-like"/>
    <property type="match status" value="1"/>
</dbReference>
<evidence type="ECO:0000256" key="1">
    <source>
        <dbReference type="ARBA" id="ARBA00005142"/>
    </source>
</evidence>
<dbReference type="Proteomes" id="UP000001542">
    <property type="component" value="Unassembled WGS sequence"/>
</dbReference>
<dbReference type="GO" id="GO:0000287">
    <property type="term" value="F:magnesium ion binding"/>
    <property type="evidence" value="ECO:0000318"/>
    <property type="project" value="GO_Central"/>
</dbReference>
<comment type="function">
    <text evidence="5">Involved in nucleotide metabolism via production of dUMP, the immediate precursor of thymidine nucleotides, and decreases the intracellular concentration of dUTP so that uracil cannot be incorporated into DNA.</text>
</comment>
<dbReference type="SMR" id="A2E7K8"/>
<keyword evidence="4 5" id="KW-0546">Nucleotide metabolism</keyword>
<organism evidence="7 8">
    <name type="scientific">Trichomonas vaginalis (strain ATCC PRA-98 / G3)</name>
    <dbReference type="NCBI Taxonomy" id="412133"/>
    <lineage>
        <taxon>Eukaryota</taxon>
        <taxon>Metamonada</taxon>
        <taxon>Parabasalia</taxon>
        <taxon>Trichomonadida</taxon>
        <taxon>Trichomonadidae</taxon>
        <taxon>Trichomonas</taxon>
    </lineage>
</organism>
<dbReference type="VEuPathDB" id="TrichDB:TVAG_379830"/>
<dbReference type="InterPro" id="IPR029054">
    <property type="entry name" value="dUTPase-like"/>
</dbReference>
<dbReference type="InterPro" id="IPR008181">
    <property type="entry name" value="dUTPase"/>
</dbReference>
<feature type="domain" description="dUTPase-like" evidence="6">
    <location>
        <begin position="105"/>
        <end position="235"/>
    </location>
</feature>
<dbReference type="InterPro" id="IPR033704">
    <property type="entry name" value="dUTPase_trimeric"/>
</dbReference>
<dbReference type="Pfam" id="PF00692">
    <property type="entry name" value="dUTPase"/>
    <property type="match status" value="1"/>
</dbReference>
<evidence type="ECO:0000256" key="3">
    <source>
        <dbReference type="ARBA" id="ARBA00022801"/>
    </source>
</evidence>
<name>A2E7K8_TRIV3</name>
<comment type="pathway">
    <text evidence="1 5">Pyrimidine metabolism; dUMP biosynthesis; dUMP from dCTP (dUTP route): step 2/2.</text>
</comment>
<gene>
    <name evidence="7" type="ORF">TVAG_379830</name>
</gene>
<evidence type="ECO:0000259" key="6">
    <source>
        <dbReference type="Pfam" id="PF00692"/>
    </source>
</evidence>
<dbReference type="AlphaFoldDB" id="A2E7K8"/>
<keyword evidence="5" id="KW-0460">Magnesium</keyword>
<dbReference type="InterPro" id="IPR036157">
    <property type="entry name" value="dUTPase-like_sf"/>
</dbReference>
<dbReference type="GO" id="GO:0046081">
    <property type="term" value="P:dUTP catabolic process"/>
    <property type="evidence" value="ECO:0000318"/>
    <property type="project" value="GO_Central"/>
</dbReference>
<dbReference type="eggNOG" id="KOG3370">
    <property type="taxonomic scope" value="Eukaryota"/>
</dbReference>
<dbReference type="EC" id="3.6.1.23" evidence="5"/>
<dbReference type="UniPathway" id="UPA00610">
    <property type="reaction ID" value="UER00666"/>
</dbReference>
<dbReference type="STRING" id="5722.A2E7K8"/>
<dbReference type="RefSeq" id="XP_001323624.1">
    <property type="nucleotide sequence ID" value="XM_001323589.1"/>
</dbReference>
<dbReference type="InParanoid" id="A2E7K8"/>
<dbReference type="KEGG" id="tva:4769354"/>
<dbReference type="OrthoDB" id="10261072at2759"/>
<dbReference type="VEuPathDB" id="TrichDB:TVAGG3_0340130"/>
<evidence type="ECO:0000256" key="5">
    <source>
        <dbReference type="RuleBase" id="RU367024"/>
    </source>
</evidence>
<evidence type="ECO:0000313" key="8">
    <source>
        <dbReference type="Proteomes" id="UP000001542"/>
    </source>
</evidence>
<dbReference type="GO" id="GO:0004170">
    <property type="term" value="F:dUTP diphosphatase activity"/>
    <property type="evidence" value="ECO:0000318"/>
    <property type="project" value="GO_Central"/>
</dbReference>